<dbReference type="GO" id="GO:0005737">
    <property type="term" value="C:cytoplasm"/>
    <property type="evidence" value="ECO:0007669"/>
    <property type="project" value="UniProtKB-SubCell"/>
</dbReference>
<dbReference type="Gene3D" id="3.40.50.2300">
    <property type="match status" value="1"/>
</dbReference>
<keyword evidence="7" id="KW-0804">Transcription</keyword>
<proteinExistence type="predicted"/>
<evidence type="ECO:0000256" key="7">
    <source>
        <dbReference type="ARBA" id="ARBA00023163"/>
    </source>
</evidence>
<evidence type="ECO:0000256" key="2">
    <source>
        <dbReference type="ARBA" id="ARBA00022490"/>
    </source>
</evidence>
<reference evidence="12 13" key="1">
    <citation type="submission" date="2018-12" db="EMBL/GenBank/DDBJ databases">
        <authorList>
            <person name="Sun L."/>
            <person name="Chen Z."/>
        </authorList>
    </citation>
    <scope>NUCLEOTIDE SEQUENCE [LARGE SCALE GENOMIC DNA]</scope>
    <source>
        <strain evidence="12 13">3-5-3</strain>
    </source>
</reference>
<evidence type="ECO:0000256" key="1">
    <source>
        <dbReference type="ARBA" id="ARBA00004496"/>
    </source>
</evidence>
<evidence type="ECO:0000259" key="11">
    <source>
        <dbReference type="PROSITE" id="PS50110"/>
    </source>
</evidence>
<evidence type="ECO:0000313" key="12">
    <source>
        <dbReference type="EMBL" id="RUT36516.1"/>
    </source>
</evidence>
<organism evidence="12 13">
    <name type="scientific">Paenibacillus zeisoli</name>
    <dbReference type="NCBI Taxonomy" id="2496267"/>
    <lineage>
        <taxon>Bacteria</taxon>
        <taxon>Bacillati</taxon>
        <taxon>Bacillota</taxon>
        <taxon>Bacilli</taxon>
        <taxon>Bacillales</taxon>
        <taxon>Paenibacillaceae</taxon>
        <taxon>Paenibacillus</taxon>
    </lineage>
</organism>
<dbReference type="InterPro" id="IPR051552">
    <property type="entry name" value="HptR"/>
</dbReference>
<dbReference type="PROSITE" id="PS50110">
    <property type="entry name" value="RESPONSE_REGULATORY"/>
    <property type="match status" value="1"/>
</dbReference>
<dbReference type="Pfam" id="PF00072">
    <property type="entry name" value="Response_reg"/>
    <property type="match status" value="1"/>
</dbReference>
<evidence type="ECO:0000313" key="13">
    <source>
        <dbReference type="Proteomes" id="UP000272464"/>
    </source>
</evidence>
<dbReference type="InterPro" id="IPR011006">
    <property type="entry name" value="CheY-like_superfamily"/>
</dbReference>
<dbReference type="Pfam" id="PF12833">
    <property type="entry name" value="HTH_18"/>
    <property type="match status" value="1"/>
</dbReference>
<feature type="modified residue" description="4-aspartylphosphate" evidence="8">
    <location>
        <position position="55"/>
    </location>
</feature>
<feature type="domain" description="Response regulatory" evidence="11">
    <location>
        <begin position="3"/>
        <end position="120"/>
    </location>
</feature>
<evidence type="ECO:0000256" key="8">
    <source>
        <dbReference type="PROSITE-ProRule" id="PRU00169"/>
    </source>
</evidence>
<dbReference type="GO" id="GO:0003700">
    <property type="term" value="F:DNA-binding transcription factor activity"/>
    <property type="evidence" value="ECO:0007669"/>
    <property type="project" value="InterPro"/>
</dbReference>
<dbReference type="SMART" id="SM00342">
    <property type="entry name" value="HTH_ARAC"/>
    <property type="match status" value="1"/>
</dbReference>
<keyword evidence="2" id="KW-0963">Cytoplasm</keyword>
<sequence length="522" mass="60231">MKKVFLVDDEILVREGIRDRIDWESEGFIFSGDAPDGELALPLIERMAPDIVLTDIKMPFMDGIQLSKIVKERMPSVKIIILSGHDEFAYAREALRIGVEEYCLKPLSSAELLSTLHKVSAKIDSERRDKRELEELQERASANMDFMREQMLIDLCTGSIPTAEAIQMSEEFGILLISDYYLVTLIEFEVKNGEDSTIFNIEHDPLFQSISNEYSVHLHVKRNKKQHAWILKGEDPKHLEGLAEKLVRDMKQMEEKLICTIYTGIGSVKSRVQEISISFSEADQKKSYQYFLRKRPINGKELQGIFAFKRSKLNDFLEQGDNSRIEGFVFSYIQDEGKDHNTLYSHYLIMDLIISATQFIHESRGDVGAFILELESVEERLQAIFSLEELRDTASVILRLVFQYRDQIKNKYSDIISKAKEYIDHHFDNPEISLQTVAAYVNVSPNHFSSVFSNAIGQTFIDYLIRTRIKRAMKLLKTTNAKSYEIASMVGYNDPHYFNSVFKKITGVTTKVYRNQENRICL</sequence>
<dbReference type="InterPro" id="IPR001789">
    <property type="entry name" value="Sig_transdc_resp-reg_receiver"/>
</dbReference>
<dbReference type="SMART" id="SM00448">
    <property type="entry name" value="REC"/>
    <property type="match status" value="1"/>
</dbReference>
<dbReference type="PROSITE" id="PS01124">
    <property type="entry name" value="HTH_ARAC_FAMILY_2"/>
    <property type="match status" value="1"/>
</dbReference>
<keyword evidence="6" id="KW-0238">DNA-binding</keyword>
<keyword evidence="9" id="KW-0175">Coiled coil</keyword>
<dbReference type="GO" id="GO:0000160">
    <property type="term" value="P:phosphorelay signal transduction system"/>
    <property type="evidence" value="ECO:0007669"/>
    <property type="project" value="UniProtKB-KW"/>
</dbReference>
<protein>
    <submittedName>
        <fullName evidence="12">Response regulator</fullName>
    </submittedName>
</protein>
<dbReference type="GO" id="GO:0043565">
    <property type="term" value="F:sequence-specific DNA binding"/>
    <property type="evidence" value="ECO:0007669"/>
    <property type="project" value="InterPro"/>
</dbReference>
<dbReference type="Gene3D" id="1.10.10.60">
    <property type="entry name" value="Homeodomain-like"/>
    <property type="match status" value="2"/>
</dbReference>
<keyword evidence="13" id="KW-1185">Reference proteome</keyword>
<dbReference type="SUPFAM" id="SSF52172">
    <property type="entry name" value="CheY-like"/>
    <property type="match status" value="1"/>
</dbReference>
<dbReference type="InterPro" id="IPR018060">
    <property type="entry name" value="HTH_AraC"/>
</dbReference>
<dbReference type="InterPro" id="IPR009057">
    <property type="entry name" value="Homeodomain-like_sf"/>
</dbReference>
<dbReference type="PANTHER" id="PTHR42713">
    <property type="entry name" value="HISTIDINE KINASE-RELATED"/>
    <property type="match status" value="1"/>
</dbReference>
<evidence type="ECO:0000256" key="6">
    <source>
        <dbReference type="ARBA" id="ARBA00023125"/>
    </source>
</evidence>
<evidence type="ECO:0000259" key="10">
    <source>
        <dbReference type="PROSITE" id="PS01124"/>
    </source>
</evidence>
<dbReference type="RefSeq" id="WP_127198205.1">
    <property type="nucleotide sequence ID" value="NZ_RZNX01000001.1"/>
</dbReference>
<keyword evidence="4" id="KW-0902">Two-component regulatory system</keyword>
<evidence type="ECO:0000256" key="3">
    <source>
        <dbReference type="ARBA" id="ARBA00022553"/>
    </source>
</evidence>
<evidence type="ECO:0000256" key="9">
    <source>
        <dbReference type="SAM" id="Coils"/>
    </source>
</evidence>
<evidence type="ECO:0000256" key="4">
    <source>
        <dbReference type="ARBA" id="ARBA00023012"/>
    </source>
</evidence>
<keyword evidence="3 8" id="KW-0597">Phosphoprotein</keyword>
<dbReference type="SUPFAM" id="SSF46689">
    <property type="entry name" value="Homeodomain-like"/>
    <property type="match status" value="2"/>
</dbReference>
<feature type="domain" description="HTH araC/xylS-type" evidence="10">
    <location>
        <begin position="417"/>
        <end position="516"/>
    </location>
</feature>
<name>A0A433XR46_9BACL</name>
<comment type="subcellular location">
    <subcellularLocation>
        <location evidence="1">Cytoplasm</location>
    </subcellularLocation>
</comment>
<dbReference type="PANTHER" id="PTHR42713:SF3">
    <property type="entry name" value="TRANSCRIPTIONAL REGULATORY PROTEIN HPTR"/>
    <property type="match status" value="1"/>
</dbReference>
<dbReference type="AlphaFoldDB" id="A0A433XR46"/>
<gene>
    <name evidence="12" type="ORF">EJP77_05980</name>
</gene>
<feature type="coiled-coil region" evidence="9">
    <location>
        <begin position="116"/>
        <end position="150"/>
    </location>
</feature>
<dbReference type="OrthoDB" id="9794370at2"/>
<dbReference type="EMBL" id="RZNX01000001">
    <property type="protein sequence ID" value="RUT36516.1"/>
    <property type="molecule type" value="Genomic_DNA"/>
</dbReference>
<dbReference type="CDD" id="cd17536">
    <property type="entry name" value="REC_YesN-like"/>
    <property type="match status" value="1"/>
</dbReference>
<dbReference type="Proteomes" id="UP000272464">
    <property type="component" value="Unassembled WGS sequence"/>
</dbReference>
<comment type="caution">
    <text evidence="12">The sequence shown here is derived from an EMBL/GenBank/DDBJ whole genome shotgun (WGS) entry which is preliminary data.</text>
</comment>
<accession>A0A433XR46</accession>
<evidence type="ECO:0000256" key="5">
    <source>
        <dbReference type="ARBA" id="ARBA00023015"/>
    </source>
</evidence>
<keyword evidence="5" id="KW-0805">Transcription regulation</keyword>